<comment type="caution">
    <text evidence="2">The sequence shown here is derived from an EMBL/GenBank/DDBJ whole genome shotgun (WGS) entry which is preliminary data.</text>
</comment>
<feature type="non-terminal residue" evidence="2">
    <location>
        <position position="93"/>
    </location>
</feature>
<evidence type="ECO:0000313" key="2">
    <source>
        <dbReference type="EMBL" id="MCD9640529.1"/>
    </source>
</evidence>
<proteinExistence type="predicted"/>
<feature type="region of interest" description="Disordered" evidence="1">
    <location>
        <begin position="1"/>
        <end position="26"/>
    </location>
</feature>
<reference evidence="2 3" key="1">
    <citation type="journal article" date="2021" name="BMC Genomics">
        <title>Datura genome reveals duplications of psychoactive alkaloid biosynthetic genes and high mutation rate following tissue culture.</title>
        <authorList>
            <person name="Rajewski A."/>
            <person name="Carter-House D."/>
            <person name="Stajich J."/>
            <person name="Litt A."/>
        </authorList>
    </citation>
    <scope>NUCLEOTIDE SEQUENCE [LARGE SCALE GENOMIC DNA]</scope>
    <source>
        <strain evidence="2">AR-01</strain>
    </source>
</reference>
<evidence type="ECO:0000313" key="3">
    <source>
        <dbReference type="Proteomes" id="UP000823775"/>
    </source>
</evidence>
<name>A0ABS8V0Z2_DATST</name>
<sequence length="93" mass="10454">MVRDRRAASSEVQAAGEGGPIDKPSNRIRVSLVDGRWTTEHLKLRHISGGDDGVQRFARQIRRIANDTTNHSATWLQATEWIPRYICGSQILT</sequence>
<gene>
    <name evidence="2" type="ORF">HAX54_025883</name>
</gene>
<dbReference type="Proteomes" id="UP000823775">
    <property type="component" value="Unassembled WGS sequence"/>
</dbReference>
<organism evidence="2 3">
    <name type="scientific">Datura stramonium</name>
    <name type="common">Jimsonweed</name>
    <name type="synonym">Common thornapple</name>
    <dbReference type="NCBI Taxonomy" id="4076"/>
    <lineage>
        <taxon>Eukaryota</taxon>
        <taxon>Viridiplantae</taxon>
        <taxon>Streptophyta</taxon>
        <taxon>Embryophyta</taxon>
        <taxon>Tracheophyta</taxon>
        <taxon>Spermatophyta</taxon>
        <taxon>Magnoliopsida</taxon>
        <taxon>eudicotyledons</taxon>
        <taxon>Gunneridae</taxon>
        <taxon>Pentapetalae</taxon>
        <taxon>asterids</taxon>
        <taxon>lamiids</taxon>
        <taxon>Solanales</taxon>
        <taxon>Solanaceae</taxon>
        <taxon>Solanoideae</taxon>
        <taxon>Datureae</taxon>
        <taxon>Datura</taxon>
    </lineage>
</organism>
<accession>A0ABS8V0Z2</accession>
<protein>
    <submittedName>
        <fullName evidence="2">Uncharacterized protein</fullName>
    </submittedName>
</protein>
<keyword evidence="3" id="KW-1185">Reference proteome</keyword>
<evidence type="ECO:0000256" key="1">
    <source>
        <dbReference type="SAM" id="MobiDB-lite"/>
    </source>
</evidence>
<dbReference type="EMBL" id="JACEIK010003143">
    <property type="protein sequence ID" value="MCD9640529.1"/>
    <property type="molecule type" value="Genomic_DNA"/>
</dbReference>